<feature type="region of interest" description="Disordered" evidence="1">
    <location>
        <begin position="183"/>
        <end position="336"/>
    </location>
</feature>
<name>A0ABM3GID7_NEOLC</name>
<feature type="compositionally biased region" description="Polar residues" evidence="1">
    <location>
        <begin position="311"/>
        <end position="326"/>
    </location>
</feature>
<feature type="transmembrane region" description="Helical" evidence="2">
    <location>
        <begin position="376"/>
        <end position="399"/>
    </location>
</feature>
<feature type="compositionally biased region" description="Basic and acidic residues" evidence="1">
    <location>
        <begin position="113"/>
        <end position="124"/>
    </location>
</feature>
<feature type="signal peptide" evidence="3">
    <location>
        <begin position="1"/>
        <end position="24"/>
    </location>
</feature>
<feature type="region of interest" description="Disordered" evidence="1">
    <location>
        <begin position="408"/>
        <end position="427"/>
    </location>
</feature>
<gene>
    <name evidence="5" type="primary">LOC107227689</name>
</gene>
<evidence type="ECO:0000313" key="5">
    <source>
        <dbReference type="RefSeq" id="XP_046600037.1"/>
    </source>
</evidence>
<keyword evidence="4" id="KW-1185">Reference proteome</keyword>
<feature type="chain" id="PRO_5045114112" evidence="3">
    <location>
        <begin position="25"/>
        <end position="505"/>
    </location>
</feature>
<feature type="compositionally biased region" description="Polar residues" evidence="1">
    <location>
        <begin position="227"/>
        <end position="236"/>
    </location>
</feature>
<dbReference type="Proteomes" id="UP000829291">
    <property type="component" value="Chromosome 6"/>
</dbReference>
<dbReference type="GeneID" id="107227689"/>
<evidence type="ECO:0000256" key="1">
    <source>
        <dbReference type="SAM" id="MobiDB-lite"/>
    </source>
</evidence>
<keyword evidence="3" id="KW-0732">Signal</keyword>
<keyword evidence="2" id="KW-0472">Membrane</keyword>
<sequence length="505" mass="55181">MTKKQQGLRVAILATTLLATVVNATGSSEASNSSLPTNHKPSAFVVQESFKPSVNNTLLKMEARINVEDGLDLTQFEAKESLRKPLTVSLPVKTGVSYVTAVSEPRISSLAEPQREGEVFEESKYSGPVSPAIPEDRGLRAANIAGKDSYLDALAHSRTSKDDKEGVVPVNGLRINGPKIFRRDYSEGPVYRPESDRYGAPPKNQGPVYGPPDFEGPTEPAPIQPTFFPTPSNSFSLPEHSFDSFDPSTGYGSPSPPRGKPQTLYGAPQPSYGAPQPSYGAPQPSYGLPQAPQNSYGPPSASYGPPPPQNVYGSPSSGYQPVQGPQQGEARGYGPPAPTYGAPYALPGMPSLPSIPMIDFTWPFALKLNAFTLAKIILKLVIFKLIVKFIAIICLLLFIPKLETSKKDDKQEDDYEGRDDSTFPPLADGAMDRLNFLTAMVMGSIDKQYEENEKKECTSFTCRFRRALTSGESWADYLRLFNSYAVEEVRKVEEKERARHETKKS</sequence>
<evidence type="ECO:0000313" key="4">
    <source>
        <dbReference type="Proteomes" id="UP000829291"/>
    </source>
</evidence>
<organism evidence="4 5">
    <name type="scientific">Neodiprion lecontei</name>
    <name type="common">Redheaded pine sawfly</name>
    <dbReference type="NCBI Taxonomy" id="441921"/>
    <lineage>
        <taxon>Eukaryota</taxon>
        <taxon>Metazoa</taxon>
        <taxon>Ecdysozoa</taxon>
        <taxon>Arthropoda</taxon>
        <taxon>Hexapoda</taxon>
        <taxon>Insecta</taxon>
        <taxon>Pterygota</taxon>
        <taxon>Neoptera</taxon>
        <taxon>Endopterygota</taxon>
        <taxon>Hymenoptera</taxon>
        <taxon>Tenthredinoidea</taxon>
        <taxon>Diprionidae</taxon>
        <taxon>Diprioninae</taxon>
        <taxon>Neodiprion</taxon>
    </lineage>
</organism>
<dbReference type="RefSeq" id="XP_046600037.1">
    <property type="nucleotide sequence ID" value="XM_046744081.1"/>
</dbReference>
<keyword evidence="2" id="KW-1133">Transmembrane helix</keyword>
<reference evidence="5" key="1">
    <citation type="submission" date="2025-08" db="UniProtKB">
        <authorList>
            <consortium name="RefSeq"/>
        </authorList>
    </citation>
    <scope>IDENTIFICATION</scope>
    <source>
        <tissue evidence="5">Thorax and Abdomen</tissue>
    </source>
</reference>
<feature type="region of interest" description="Disordered" evidence="1">
    <location>
        <begin position="113"/>
        <end position="134"/>
    </location>
</feature>
<keyword evidence="2" id="KW-0812">Transmembrane</keyword>
<evidence type="ECO:0000256" key="3">
    <source>
        <dbReference type="SAM" id="SignalP"/>
    </source>
</evidence>
<protein>
    <submittedName>
        <fullName evidence="5">Uncharacterized protein LOC107227689</fullName>
    </submittedName>
</protein>
<accession>A0ABM3GID7</accession>
<proteinExistence type="predicted"/>
<evidence type="ECO:0000256" key="2">
    <source>
        <dbReference type="SAM" id="Phobius"/>
    </source>
</evidence>